<sequence>MANSLLGYLDVWGGAPLGKVNSSRQIRGFVRTAKKLMSDSEEEEDLPIAYPPRKAEQTTNKCCDCHIERPARKKEENRHTTYRAAGRVTSDTSANTRWECSTAAAAGVIWDEPLGIYDSPPTPPTVHQHQQQPPIRRVFAPHLAMYPFNCKVKEMF</sequence>
<proteinExistence type="predicted"/>
<dbReference type="InParanoid" id="E9FZ06"/>
<accession>E9FZ06</accession>
<evidence type="ECO:0000313" key="1">
    <source>
        <dbReference type="EMBL" id="EFX87624.1"/>
    </source>
</evidence>
<dbReference type="Proteomes" id="UP000000305">
    <property type="component" value="Unassembled WGS sequence"/>
</dbReference>
<reference evidence="1 2" key="1">
    <citation type="journal article" date="2011" name="Science">
        <title>The ecoresponsive genome of Daphnia pulex.</title>
        <authorList>
            <person name="Colbourne J.K."/>
            <person name="Pfrender M.E."/>
            <person name="Gilbert D."/>
            <person name="Thomas W.K."/>
            <person name="Tucker A."/>
            <person name="Oakley T.H."/>
            <person name="Tokishita S."/>
            <person name="Aerts A."/>
            <person name="Arnold G.J."/>
            <person name="Basu M.K."/>
            <person name="Bauer D.J."/>
            <person name="Caceres C.E."/>
            <person name="Carmel L."/>
            <person name="Casola C."/>
            <person name="Choi J.H."/>
            <person name="Detter J.C."/>
            <person name="Dong Q."/>
            <person name="Dusheyko S."/>
            <person name="Eads B.D."/>
            <person name="Frohlich T."/>
            <person name="Geiler-Samerotte K.A."/>
            <person name="Gerlach D."/>
            <person name="Hatcher P."/>
            <person name="Jogdeo S."/>
            <person name="Krijgsveld J."/>
            <person name="Kriventseva E.V."/>
            <person name="Kultz D."/>
            <person name="Laforsch C."/>
            <person name="Lindquist E."/>
            <person name="Lopez J."/>
            <person name="Manak J.R."/>
            <person name="Muller J."/>
            <person name="Pangilinan J."/>
            <person name="Patwardhan R.P."/>
            <person name="Pitluck S."/>
            <person name="Pritham E.J."/>
            <person name="Rechtsteiner A."/>
            <person name="Rho M."/>
            <person name="Rogozin I.B."/>
            <person name="Sakarya O."/>
            <person name="Salamov A."/>
            <person name="Schaack S."/>
            <person name="Shapiro H."/>
            <person name="Shiga Y."/>
            <person name="Skalitzky C."/>
            <person name="Smith Z."/>
            <person name="Souvorov A."/>
            <person name="Sung W."/>
            <person name="Tang Z."/>
            <person name="Tsuchiya D."/>
            <person name="Tu H."/>
            <person name="Vos H."/>
            <person name="Wang M."/>
            <person name="Wolf Y.I."/>
            <person name="Yamagata H."/>
            <person name="Yamada T."/>
            <person name="Ye Y."/>
            <person name="Shaw J.R."/>
            <person name="Andrews J."/>
            <person name="Crease T.J."/>
            <person name="Tang H."/>
            <person name="Lucas S.M."/>
            <person name="Robertson H.M."/>
            <person name="Bork P."/>
            <person name="Koonin E.V."/>
            <person name="Zdobnov E.M."/>
            <person name="Grigoriev I.V."/>
            <person name="Lynch M."/>
            <person name="Boore J.L."/>
        </authorList>
    </citation>
    <scope>NUCLEOTIDE SEQUENCE [LARGE SCALE GENOMIC DNA]</scope>
</reference>
<dbReference type="AlphaFoldDB" id="E9FZ06"/>
<keyword evidence="2" id="KW-1185">Reference proteome</keyword>
<protein>
    <submittedName>
        <fullName evidence="1">Uncharacterized protein</fullName>
    </submittedName>
</protein>
<evidence type="ECO:0000313" key="2">
    <source>
        <dbReference type="Proteomes" id="UP000000305"/>
    </source>
</evidence>
<dbReference type="HOGENOM" id="CLU_1688537_0_0_1"/>
<name>E9FZ06_DAPPU</name>
<gene>
    <name evidence="1" type="ORF">DAPPUDRAFT_235455</name>
</gene>
<dbReference type="KEGG" id="dpx:DAPPUDRAFT_235455"/>
<dbReference type="EMBL" id="GL732527">
    <property type="protein sequence ID" value="EFX87624.1"/>
    <property type="molecule type" value="Genomic_DNA"/>
</dbReference>
<organism evidence="1 2">
    <name type="scientific">Daphnia pulex</name>
    <name type="common">Water flea</name>
    <dbReference type="NCBI Taxonomy" id="6669"/>
    <lineage>
        <taxon>Eukaryota</taxon>
        <taxon>Metazoa</taxon>
        <taxon>Ecdysozoa</taxon>
        <taxon>Arthropoda</taxon>
        <taxon>Crustacea</taxon>
        <taxon>Branchiopoda</taxon>
        <taxon>Diplostraca</taxon>
        <taxon>Cladocera</taxon>
        <taxon>Anomopoda</taxon>
        <taxon>Daphniidae</taxon>
        <taxon>Daphnia</taxon>
    </lineage>
</organism>